<feature type="transmembrane region" description="Helical" evidence="15">
    <location>
        <begin position="99"/>
        <end position="124"/>
    </location>
</feature>
<evidence type="ECO:0000256" key="3">
    <source>
        <dbReference type="ARBA" id="ARBA00004141"/>
    </source>
</evidence>
<evidence type="ECO:0000313" key="16">
    <source>
        <dbReference type="EMBL" id="VFK28126.1"/>
    </source>
</evidence>
<evidence type="ECO:0000256" key="6">
    <source>
        <dbReference type="ARBA" id="ARBA00022448"/>
    </source>
</evidence>
<sequence length="126" mass="13288">MSLRTPLAKVRGHGSAGQGAHHWWMQRITAIMLIPLFVWFVGALVIAVTGSHAEATALIRSPIAAGALLMLIAAIFYHAALGLQIVIEDYVSTEGTQVIAIVIARFIMGLLAAISIVSVFKVAVGG</sequence>
<dbReference type="GO" id="GO:0016020">
    <property type="term" value="C:membrane"/>
    <property type="evidence" value="ECO:0007669"/>
    <property type="project" value="UniProtKB-SubCell"/>
</dbReference>
<dbReference type="AlphaFoldDB" id="A0A450XFS6"/>
<keyword evidence="8" id="KW-0349">Heme</keyword>
<evidence type="ECO:0000256" key="8">
    <source>
        <dbReference type="ARBA" id="ARBA00022617"/>
    </source>
</evidence>
<dbReference type="Pfam" id="PF01127">
    <property type="entry name" value="Sdh_cyt"/>
    <property type="match status" value="1"/>
</dbReference>
<evidence type="ECO:0000256" key="11">
    <source>
        <dbReference type="ARBA" id="ARBA00022982"/>
    </source>
</evidence>
<dbReference type="GO" id="GO:0006099">
    <property type="term" value="P:tricarboxylic acid cycle"/>
    <property type="evidence" value="ECO:0007669"/>
    <property type="project" value="UniProtKB-UniPathway"/>
</dbReference>
<dbReference type="GO" id="GO:0020037">
    <property type="term" value="F:heme binding"/>
    <property type="evidence" value="ECO:0007669"/>
    <property type="project" value="InterPro"/>
</dbReference>
<dbReference type="NCBIfam" id="TIGR02968">
    <property type="entry name" value="succ_dehyd_anc"/>
    <property type="match status" value="1"/>
</dbReference>
<feature type="transmembrane region" description="Helical" evidence="15">
    <location>
        <begin position="28"/>
        <end position="51"/>
    </location>
</feature>
<keyword evidence="7" id="KW-0816">Tricarboxylic acid cycle</keyword>
<evidence type="ECO:0000256" key="15">
    <source>
        <dbReference type="SAM" id="Phobius"/>
    </source>
</evidence>
<comment type="subcellular location">
    <subcellularLocation>
        <location evidence="3">Membrane</location>
        <topology evidence="3">Multi-pass membrane protein</topology>
    </subcellularLocation>
</comment>
<feature type="transmembrane region" description="Helical" evidence="15">
    <location>
        <begin position="63"/>
        <end position="87"/>
    </location>
</feature>
<keyword evidence="13" id="KW-0408">Iron</keyword>
<dbReference type="InterPro" id="IPR000701">
    <property type="entry name" value="SuccDH_FuR_B_TM-su"/>
</dbReference>
<dbReference type="EMBL" id="CAADFQ010000038">
    <property type="protein sequence ID" value="VFK32944.1"/>
    <property type="molecule type" value="Genomic_DNA"/>
</dbReference>
<evidence type="ECO:0000256" key="10">
    <source>
        <dbReference type="ARBA" id="ARBA00022723"/>
    </source>
</evidence>
<name>A0A450XFS6_9GAMM</name>
<evidence type="ECO:0000256" key="9">
    <source>
        <dbReference type="ARBA" id="ARBA00022692"/>
    </source>
</evidence>
<protein>
    <recommendedName>
        <fullName evidence="5">Succinate dehydrogenase hydrophobic membrane anchor subunit</fullName>
    </recommendedName>
</protein>
<reference evidence="16" key="1">
    <citation type="submission" date="2019-02" db="EMBL/GenBank/DDBJ databases">
        <authorList>
            <person name="Gruber-Vodicka R. H."/>
            <person name="Seah K. B. B."/>
        </authorList>
    </citation>
    <scope>NUCLEOTIDE SEQUENCE</scope>
    <source>
        <strain evidence="16">BECK_BZ197</strain>
        <strain evidence="17">BECK_BZ199</strain>
    </source>
</reference>
<evidence type="ECO:0000256" key="2">
    <source>
        <dbReference type="ARBA" id="ARBA00004050"/>
    </source>
</evidence>
<keyword evidence="10" id="KW-0479">Metal-binding</keyword>
<dbReference type="UniPathway" id="UPA00223"/>
<evidence type="ECO:0000313" key="17">
    <source>
        <dbReference type="EMBL" id="VFK32944.1"/>
    </source>
</evidence>
<evidence type="ECO:0000256" key="13">
    <source>
        <dbReference type="ARBA" id="ARBA00023004"/>
    </source>
</evidence>
<dbReference type="InterPro" id="IPR034804">
    <property type="entry name" value="SQR/QFR_C/D"/>
</dbReference>
<evidence type="ECO:0000256" key="12">
    <source>
        <dbReference type="ARBA" id="ARBA00022989"/>
    </source>
</evidence>
<evidence type="ECO:0000256" key="7">
    <source>
        <dbReference type="ARBA" id="ARBA00022532"/>
    </source>
</evidence>
<evidence type="ECO:0000256" key="4">
    <source>
        <dbReference type="ARBA" id="ARBA00005163"/>
    </source>
</evidence>
<dbReference type="InterPro" id="IPR014312">
    <property type="entry name" value="Succ_DH_anchor"/>
</dbReference>
<dbReference type="EMBL" id="CAADFO010000033">
    <property type="protein sequence ID" value="VFK28126.1"/>
    <property type="molecule type" value="Genomic_DNA"/>
</dbReference>
<comment type="function">
    <text evidence="2">Membrane-anchoring subunit of succinate dehydrogenase (SDH).</text>
</comment>
<keyword evidence="6" id="KW-0813">Transport</keyword>
<evidence type="ECO:0000256" key="1">
    <source>
        <dbReference type="ARBA" id="ARBA00001971"/>
    </source>
</evidence>
<keyword evidence="9 15" id="KW-0812">Transmembrane</keyword>
<keyword evidence="14 15" id="KW-0472">Membrane</keyword>
<keyword evidence="12 15" id="KW-1133">Transmembrane helix</keyword>
<dbReference type="Gene3D" id="1.20.1300.10">
    <property type="entry name" value="Fumarate reductase/succinate dehydrogenase, transmembrane subunit"/>
    <property type="match status" value="1"/>
</dbReference>
<dbReference type="SUPFAM" id="SSF81343">
    <property type="entry name" value="Fumarate reductase respiratory complex transmembrane subunits"/>
    <property type="match status" value="1"/>
</dbReference>
<comment type="pathway">
    <text evidence="4">Carbohydrate metabolism; tricarboxylic acid cycle.</text>
</comment>
<accession>A0A450XFS6</accession>
<proteinExistence type="predicted"/>
<dbReference type="CDD" id="cd03495">
    <property type="entry name" value="SQR_TypeC_SdhD_like"/>
    <property type="match status" value="1"/>
</dbReference>
<gene>
    <name evidence="16" type="ORF">BECKMB1821G_GA0114241_103322</name>
    <name evidence="17" type="ORF">BECKMB1821I_GA0114274_103821</name>
</gene>
<dbReference type="GO" id="GO:0046872">
    <property type="term" value="F:metal ion binding"/>
    <property type="evidence" value="ECO:0007669"/>
    <property type="project" value="UniProtKB-KW"/>
</dbReference>
<evidence type="ECO:0000256" key="14">
    <source>
        <dbReference type="ARBA" id="ARBA00023136"/>
    </source>
</evidence>
<organism evidence="16">
    <name type="scientific">Candidatus Kentrum sp. MB</name>
    <dbReference type="NCBI Taxonomy" id="2138164"/>
    <lineage>
        <taxon>Bacteria</taxon>
        <taxon>Pseudomonadati</taxon>
        <taxon>Pseudomonadota</taxon>
        <taxon>Gammaproteobacteria</taxon>
        <taxon>Candidatus Kentrum</taxon>
    </lineage>
</organism>
<keyword evidence="11" id="KW-0249">Electron transport</keyword>
<evidence type="ECO:0000256" key="5">
    <source>
        <dbReference type="ARBA" id="ARBA00019425"/>
    </source>
</evidence>
<comment type="cofactor">
    <cofactor evidence="1">
        <name>heme</name>
        <dbReference type="ChEBI" id="CHEBI:30413"/>
    </cofactor>
</comment>